<proteinExistence type="predicted"/>
<dbReference type="Proteomes" id="UP000037696">
    <property type="component" value="Unassembled WGS sequence"/>
</dbReference>
<name>A0A0M9WHC8_9EURO</name>
<evidence type="ECO:0000313" key="1">
    <source>
        <dbReference type="EMBL" id="KOS44769.1"/>
    </source>
</evidence>
<sequence>MQQMIMNDDIEWTNDNESCCRDLTMFRYTCSGTTCNAVNILSFSDGLWGRPRKPRKAHERTYRPSKNVILTRTGTCQVTMYICLMPSYHQESGGEVFPF</sequence>
<accession>A0A0M9WHC8</accession>
<dbReference type="EMBL" id="LHQQ01000055">
    <property type="protein sequence ID" value="KOS44769.1"/>
    <property type="molecule type" value="Genomic_DNA"/>
</dbReference>
<keyword evidence="2" id="KW-1185">Reference proteome</keyword>
<protein>
    <submittedName>
        <fullName evidence="1">Uncharacterized protein</fullName>
    </submittedName>
</protein>
<evidence type="ECO:0000313" key="2">
    <source>
        <dbReference type="Proteomes" id="UP000037696"/>
    </source>
</evidence>
<comment type="caution">
    <text evidence="1">The sequence shown here is derived from an EMBL/GenBank/DDBJ whole genome shotgun (WGS) entry which is preliminary data.</text>
</comment>
<dbReference type="AlphaFoldDB" id="A0A0M9WHC8"/>
<organism evidence="1 2">
    <name type="scientific">Penicillium nordicum</name>
    <dbReference type="NCBI Taxonomy" id="229535"/>
    <lineage>
        <taxon>Eukaryota</taxon>
        <taxon>Fungi</taxon>
        <taxon>Dikarya</taxon>
        <taxon>Ascomycota</taxon>
        <taxon>Pezizomycotina</taxon>
        <taxon>Eurotiomycetes</taxon>
        <taxon>Eurotiomycetidae</taxon>
        <taxon>Eurotiales</taxon>
        <taxon>Aspergillaceae</taxon>
        <taxon>Penicillium</taxon>
    </lineage>
</organism>
<reference evidence="1 2" key="1">
    <citation type="submission" date="2015-08" db="EMBL/GenBank/DDBJ databases">
        <title>Genome sequencing of Penicillium nordicum.</title>
        <authorList>
            <person name="Nguyen H.D."/>
            <person name="Seifert K.A."/>
        </authorList>
    </citation>
    <scope>NUCLEOTIDE SEQUENCE [LARGE SCALE GENOMIC DNA]</scope>
    <source>
        <strain evidence="1 2">DAOMC 185683</strain>
    </source>
</reference>
<gene>
    <name evidence="1" type="ORF">ACN38_g4339</name>
</gene>